<feature type="region of interest" description="Disordered" evidence="1">
    <location>
        <begin position="311"/>
        <end position="339"/>
    </location>
</feature>
<name>A0A7Z7NL42_9BURK</name>
<dbReference type="AlphaFoldDB" id="A0A7Z7NL42"/>
<reference evidence="2 3" key="1">
    <citation type="submission" date="2018-01" db="EMBL/GenBank/DDBJ databases">
        <authorList>
            <person name="Clerissi C."/>
        </authorList>
    </citation>
    <scope>NUCLEOTIDE SEQUENCE [LARGE SCALE GENOMIC DNA]</scope>
    <source>
        <strain evidence="2">Cupriavidus taiwanensis STM 6021</strain>
    </source>
</reference>
<sequence length="339" mass="37321">MPTPSAWPRPSRWTGWCGGSALLGFERKPGAVVLPEQVDQYRHGLLQRFLQPPRRVDDEHAAAVQPQAAFDRALDRQGHMEPALERQALELHRQLHRFAPLHLRVPDRIDAGGKTFQPVAHGLHGACVVLLVFVGRIDQHQCAPRRRGQDGLDAAEAVAVVQHHAAPGAAEVVAQDLDLGAVQLEQPQAVVLAQHLPGQPRRARVVAQAAVRIERAHLVQVFVQHRREFSAARGGAPQRRDAGLELGLLLRVGVVQRIKAGAGMGVDVPERLVLLRQVREQLHHNGVLEDIGVIAGMEGVTIAEHVEQGALAAQDRGRRRRPREGRYATIRRESPLPRS</sequence>
<dbReference type="Proteomes" id="UP000257139">
    <property type="component" value="Chromosome CBM2594_a"/>
</dbReference>
<protein>
    <submittedName>
        <fullName evidence="2">Uncharacterized protein</fullName>
    </submittedName>
</protein>
<feature type="compositionally biased region" description="Basic and acidic residues" evidence="1">
    <location>
        <begin position="324"/>
        <end position="339"/>
    </location>
</feature>
<evidence type="ECO:0000256" key="1">
    <source>
        <dbReference type="SAM" id="MobiDB-lite"/>
    </source>
</evidence>
<gene>
    <name evidence="2" type="ORF">CBM2594_A41102</name>
</gene>
<dbReference type="EMBL" id="OGUU01000008">
    <property type="protein sequence ID" value="SPC09779.1"/>
    <property type="molecule type" value="Genomic_DNA"/>
</dbReference>
<proteinExistence type="predicted"/>
<evidence type="ECO:0000313" key="2">
    <source>
        <dbReference type="EMBL" id="SPC09779.1"/>
    </source>
</evidence>
<comment type="caution">
    <text evidence="2">The sequence shown here is derived from an EMBL/GenBank/DDBJ whole genome shotgun (WGS) entry which is preliminary data.</text>
</comment>
<evidence type="ECO:0000313" key="3">
    <source>
        <dbReference type="Proteomes" id="UP000257139"/>
    </source>
</evidence>
<accession>A0A7Z7NL42</accession>
<organism evidence="2 3">
    <name type="scientific">Cupriavidus taiwanensis</name>
    <dbReference type="NCBI Taxonomy" id="164546"/>
    <lineage>
        <taxon>Bacteria</taxon>
        <taxon>Pseudomonadati</taxon>
        <taxon>Pseudomonadota</taxon>
        <taxon>Betaproteobacteria</taxon>
        <taxon>Burkholderiales</taxon>
        <taxon>Burkholderiaceae</taxon>
        <taxon>Cupriavidus</taxon>
    </lineage>
</organism>